<comment type="caution">
    <text evidence="2">The sequence shown here is derived from an EMBL/GenBank/DDBJ whole genome shotgun (WGS) entry which is preliminary data.</text>
</comment>
<name>A0AA39U5D5_9AGAR</name>
<proteinExistence type="predicted"/>
<sequence length="181" mass="19580">MLSTLRLWPGTAVATMCRGCKTHRKDFGLEGKQGRRGYAIVLVGRTRSRGWDLASRCGAWFVRCVHLGYGNGAVQQRRFDMELGSITTATHASSNPTCATTPSRALKHPRPSTNADLRSLSHTAVSLTLLPIPPEDERPARGRNGKREDGESGARTGWTSVHAWSGGVVVLLLDGRWGGGC</sequence>
<dbReference type="AlphaFoldDB" id="A0AA39U5D5"/>
<keyword evidence="3" id="KW-1185">Reference proteome</keyword>
<feature type="compositionally biased region" description="Basic and acidic residues" evidence="1">
    <location>
        <begin position="135"/>
        <end position="152"/>
    </location>
</feature>
<evidence type="ECO:0000313" key="2">
    <source>
        <dbReference type="EMBL" id="KAK0474673.1"/>
    </source>
</evidence>
<feature type="region of interest" description="Disordered" evidence="1">
    <location>
        <begin position="91"/>
        <end position="115"/>
    </location>
</feature>
<protein>
    <submittedName>
        <fullName evidence="2">Uncharacterized protein</fullName>
    </submittedName>
</protein>
<organism evidence="2 3">
    <name type="scientific">Armillaria luteobubalina</name>
    <dbReference type="NCBI Taxonomy" id="153913"/>
    <lineage>
        <taxon>Eukaryota</taxon>
        <taxon>Fungi</taxon>
        <taxon>Dikarya</taxon>
        <taxon>Basidiomycota</taxon>
        <taxon>Agaricomycotina</taxon>
        <taxon>Agaricomycetes</taxon>
        <taxon>Agaricomycetidae</taxon>
        <taxon>Agaricales</taxon>
        <taxon>Marasmiineae</taxon>
        <taxon>Physalacriaceae</taxon>
        <taxon>Armillaria</taxon>
    </lineage>
</organism>
<feature type="region of interest" description="Disordered" evidence="1">
    <location>
        <begin position="130"/>
        <end position="158"/>
    </location>
</feature>
<feature type="compositionally biased region" description="Polar residues" evidence="1">
    <location>
        <begin position="91"/>
        <end position="103"/>
    </location>
</feature>
<accession>A0AA39U5D5</accession>
<reference evidence="2" key="1">
    <citation type="submission" date="2023-06" db="EMBL/GenBank/DDBJ databases">
        <authorList>
            <consortium name="Lawrence Berkeley National Laboratory"/>
            <person name="Ahrendt S."/>
            <person name="Sahu N."/>
            <person name="Indic B."/>
            <person name="Wong-Bajracharya J."/>
            <person name="Merenyi Z."/>
            <person name="Ke H.-M."/>
            <person name="Monk M."/>
            <person name="Kocsube S."/>
            <person name="Drula E."/>
            <person name="Lipzen A."/>
            <person name="Balint B."/>
            <person name="Henrissat B."/>
            <person name="Andreopoulos B."/>
            <person name="Martin F.M."/>
            <person name="Harder C.B."/>
            <person name="Rigling D."/>
            <person name="Ford K.L."/>
            <person name="Foster G.D."/>
            <person name="Pangilinan J."/>
            <person name="Papanicolaou A."/>
            <person name="Barry K."/>
            <person name="LaButti K."/>
            <person name="Viragh M."/>
            <person name="Koriabine M."/>
            <person name="Yan M."/>
            <person name="Riley R."/>
            <person name="Champramary S."/>
            <person name="Plett K.L."/>
            <person name="Tsai I.J."/>
            <person name="Slot J."/>
            <person name="Sipos G."/>
            <person name="Plett J."/>
            <person name="Nagy L.G."/>
            <person name="Grigoriev I.V."/>
        </authorList>
    </citation>
    <scope>NUCLEOTIDE SEQUENCE</scope>
    <source>
        <strain evidence="2">HWK02</strain>
    </source>
</reference>
<evidence type="ECO:0000256" key="1">
    <source>
        <dbReference type="SAM" id="MobiDB-lite"/>
    </source>
</evidence>
<evidence type="ECO:0000313" key="3">
    <source>
        <dbReference type="Proteomes" id="UP001175228"/>
    </source>
</evidence>
<gene>
    <name evidence="2" type="ORF">EDD18DRAFT_1116454</name>
</gene>
<dbReference type="Proteomes" id="UP001175228">
    <property type="component" value="Unassembled WGS sequence"/>
</dbReference>
<dbReference type="EMBL" id="JAUEPU010000166">
    <property type="protein sequence ID" value="KAK0474673.1"/>
    <property type="molecule type" value="Genomic_DNA"/>
</dbReference>